<dbReference type="GeneID" id="95571991"/>
<protein>
    <submittedName>
        <fullName evidence="2">Uncharacterized protein</fullName>
    </submittedName>
</protein>
<feature type="compositionally biased region" description="Basic and acidic residues" evidence="1">
    <location>
        <begin position="74"/>
        <end position="94"/>
    </location>
</feature>
<proteinExistence type="predicted"/>
<feature type="compositionally biased region" description="Basic and acidic residues" evidence="1">
    <location>
        <begin position="114"/>
        <end position="126"/>
    </location>
</feature>
<evidence type="ECO:0000313" key="2">
    <source>
        <dbReference type="EMBL" id="UUY45892.1"/>
    </source>
</evidence>
<dbReference type="RefSeq" id="WP_257854435.1">
    <property type="nucleotide sequence ID" value="NZ_CP102514.1"/>
</dbReference>
<dbReference type="EMBL" id="CP102514">
    <property type="protein sequence ID" value="UUY45892.1"/>
    <property type="molecule type" value="Genomic_DNA"/>
</dbReference>
<accession>A0ABY5PP76</accession>
<feature type="compositionally biased region" description="Basic and acidic residues" evidence="1">
    <location>
        <begin position="1"/>
        <end position="16"/>
    </location>
</feature>
<evidence type="ECO:0000313" key="3">
    <source>
        <dbReference type="Proteomes" id="UP001057738"/>
    </source>
</evidence>
<name>A0ABY5PP76_9ACTN</name>
<gene>
    <name evidence="2" type="ORF">NRK68_00880</name>
</gene>
<evidence type="ECO:0000256" key="1">
    <source>
        <dbReference type="SAM" id="MobiDB-lite"/>
    </source>
</evidence>
<keyword evidence="3" id="KW-1185">Reference proteome</keyword>
<sequence length="126" mass="13703">MSGKSEREASQHEASRHRGAQHGWSPDVDETRQQDNPSAHRSFHPDRYAPTKGPGRTVSKEESGNPHGRPTESSSRRGEELAGKGEDGMHDKGPKGKSRRPSGSKDASAFTGIRPEDHRTEGPAGR</sequence>
<organism evidence="2 3">
    <name type="scientific">Streptomyces yangpuensis</name>
    <dbReference type="NCBI Taxonomy" id="1648182"/>
    <lineage>
        <taxon>Bacteria</taxon>
        <taxon>Bacillati</taxon>
        <taxon>Actinomycetota</taxon>
        <taxon>Actinomycetes</taxon>
        <taxon>Kitasatosporales</taxon>
        <taxon>Streptomycetaceae</taxon>
        <taxon>Streptomyces</taxon>
    </lineage>
</organism>
<dbReference type="Proteomes" id="UP001057738">
    <property type="component" value="Chromosome"/>
</dbReference>
<reference evidence="2" key="1">
    <citation type="submission" date="2022-08" db="EMBL/GenBank/DDBJ databases">
        <authorList>
            <person name="Tian L."/>
        </authorList>
    </citation>
    <scope>NUCLEOTIDE SEQUENCE</scope>
    <source>
        <strain evidence="2">CM253</strain>
    </source>
</reference>
<feature type="region of interest" description="Disordered" evidence="1">
    <location>
        <begin position="1"/>
        <end position="126"/>
    </location>
</feature>